<proteinExistence type="predicted"/>
<dbReference type="EMBL" id="MU157831">
    <property type="protein sequence ID" value="KAF9532706.1"/>
    <property type="molecule type" value="Genomic_DNA"/>
</dbReference>
<comment type="caution">
    <text evidence="1">The sequence shown here is derived from an EMBL/GenBank/DDBJ whole genome shotgun (WGS) entry which is preliminary data.</text>
</comment>
<organism evidence="1 2">
    <name type="scientific">Crepidotus variabilis</name>
    <dbReference type="NCBI Taxonomy" id="179855"/>
    <lineage>
        <taxon>Eukaryota</taxon>
        <taxon>Fungi</taxon>
        <taxon>Dikarya</taxon>
        <taxon>Basidiomycota</taxon>
        <taxon>Agaricomycotina</taxon>
        <taxon>Agaricomycetes</taxon>
        <taxon>Agaricomycetidae</taxon>
        <taxon>Agaricales</taxon>
        <taxon>Agaricineae</taxon>
        <taxon>Crepidotaceae</taxon>
        <taxon>Crepidotus</taxon>
    </lineage>
</organism>
<dbReference type="Proteomes" id="UP000807306">
    <property type="component" value="Unassembled WGS sequence"/>
</dbReference>
<protein>
    <submittedName>
        <fullName evidence="1">Uncharacterized protein</fullName>
    </submittedName>
</protein>
<keyword evidence="2" id="KW-1185">Reference proteome</keyword>
<reference evidence="1" key="1">
    <citation type="submission" date="2020-11" db="EMBL/GenBank/DDBJ databases">
        <authorList>
            <consortium name="DOE Joint Genome Institute"/>
            <person name="Ahrendt S."/>
            <person name="Riley R."/>
            <person name="Andreopoulos W."/>
            <person name="Labutti K."/>
            <person name="Pangilinan J."/>
            <person name="Ruiz-Duenas F.J."/>
            <person name="Barrasa J.M."/>
            <person name="Sanchez-Garcia M."/>
            <person name="Camarero S."/>
            <person name="Miyauchi S."/>
            <person name="Serrano A."/>
            <person name="Linde D."/>
            <person name="Babiker R."/>
            <person name="Drula E."/>
            <person name="Ayuso-Fernandez I."/>
            <person name="Pacheco R."/>
            <person name="Padilla G."/>
            <person name="Ferreira P."/>
            <person name="Barriuso J."/>
            <person name="Kellner H."/>
            <person name="Castanera R."/>
            <person name="Alfaro M."/>
            <person name="Ramirez L."/>
            <person name="Pisabarro A.G."/>
            <person name="Kuo A."/>
            <person name="Tritt A."/>
            <person name="Lipzen A."/>
            <person name="He G."/>
            <person name="Yan M."/>
            <person name="Ng V."/>
            <person name="Cullen D."/>
            <person name="Martin F."/>
            <person name="Rosso M.-N."/>
            <person name="Henrissat B."/>
            <person name="Hibbett D."/>
            <person name="Martinez A.T."/>
            <person name="Grigoriev I.V."/>
        </authorList>
    </citation>
    <scope>NUCLEOTIDE SEQUENCE</scope>
    <source>
        <strain evidence="1">CBS 506.95</strain>
    </source>
</reference>
<evidence type="ECO:0000313" key="1">
    <source>
        <dbReference type="EMBL" id="KAF9532706.1"/>
    </source>
</evidence>
<gene>
    <name evidence="1" type="ORF">CPB83DRAFT_847256</name>
</gene>
<dbReference type="AlphaFoldDB" id="A0A9P6EMT9"/>
<evidence type="ECO:0000313" key="2">
    <source>
        <dbReference type="Proteomes" id="UP000807306"/>
    </source>
</evidence>
<name>A0A9P6EMT9_9AGAR</name>
<accession>A0A9P6EMT9</accession>
<sequence length="53" mass="5795">MSDLATIAASAIIATAATWLQHAAMANKEMKNGLNSMSNLKYVEKRKASYYKS</sequence>